<dbReference type="InterPro" id="IPR036494">
    <property type="entry name" value="Ku_C_sf"/>
</dbReference>
<dbReference type="GO" id="GO:0000723">
    <property type="term" value="P:telomere maintenance"/>
    <property type="evidence" value="ECO:0007669"/>
    <property type="project" value="InterPro"/>
</dbReference>
<evidence type="ECO:0000259" key="15">
    <source>
        <dbReference type="SMART" id="SM00559"/>
    </source>
</evidence>
<dbReference type="FunFam" id="2.40.290.10:FF:000005">
    <property type="entry name" value="X-ray repair cross-complementing protein 5"/>
    <property type="match status" value="1"/>
</dbReference>
<evidence type="ECO:0000256" key="2">
    <source>
        <dbReference type="ARBA" id="ARBA00007726"/>
    </source>
</evidence>
<feature type="region of interest" description="Disordered" evidence="14">
    <location>
        <begin position="683"/>
        <end position="723"/>
    </location>
</feature>
<proteinExistence type="inferred from homology"/>
<accession>R7UQ52</accession>
<comment type="similarity">
    <text evidence="2 13">Belongs to the ku80 family.</text>
</comment>
<dbReference type="InterPro" id="IPR005161">
    <property type="entry name" value="Ku_N"/>
</dbReference>
<feature type="region of interest" description="Disordered" evidence="14">
    <location>
        <begin position="164"/>
        <end position="197"/>
    </location>
</feature>
<dbReference type="EMBL" id="AMQN01001062">
    <property type="status" value="NOT_ANNOTATED_CDS"/>
    <property type="molecule type" value="Genomic_DNA"/>
</dbReference>
<keyword evidence="11 13" id="KW-0234">DNA repair</keyword>
<feature type="compositionally biased region" description="Polar residues" evidence="14">
    <location>
        <begin position="181"/>
        <end position="196"/>
    </location>
</feature>
<dbReference type="GO" id="GO:0005737">
    <property type="term" value="C:cytoplasm"/>
    <property type="evidence" value="ECO:0007669"/>
    <property type="project" value="UniProtKB-ARBA"/>
</dbReference>
<dbReference type="Pfam" id="PF03730">
    <property type="entry name" value="Ku_C"/>
    <property type="match status" value="1"/>
</dbReference>
<dbReference type="CDD" id="cd00873">
    <property type="entry name" value="KU80"/>
    <property type="match status" value="1"/>
</dbReference>
<dbReference type="Pfam" id="PF03731">
    <property type="entry name" value="Ku_N"/>
    <property type="match status" value="1"/>
</dbReference>
<evidence type="ECO:0000256" key="10">
    <source>
        <dbReference type="ARBA" id="ARBA00023172"/>
    </source>
</evidence>
<dbReference type="SUPFAM" id="SSF101420">
    <property type="entry name" value="C-terminal domain of Ku80"/>
    <property type="match status" value="1"/>
</dbReference>
<dbReference type="GO" id="GO:0003684">
    <property type="term" value="F:damaged DNA binding"/>
    <property type="evidence" value="ECO:0007669"/>
    <property type="project" value="InterPro"/>
</dbReference>
<evidence type="ECO:0000313" key="18">
    <source>
        <dbReference type="Proteomes" id="UP000014760"/>
    </source>
</evidence>
<evidence type="ECO:0000256" key="8">
    <source>
        <dbReference type="ARBA" id="ARBA00022843"/>
    </source>
</evidence>
<keyword evidence="12 13" id="KW-0539">Nucleus</keyword>
<evidence type="ECO:0000256" key="9">
    <source>
        <dbReference type="ARBA" id="ARBA00023125"/>
    </source>
</evidence>
<dbReference type="InterPro" id="IPR005160">
    <property type="entry name" value="Ku_C"/>
</dbReference>
<dbReference type="Pfam" id="PF02735">
    <property type="entry name" value="Ku"/>
    <property type="match status" value="1"/>
</dbReference>
<feature type="domain" description="Ku" evidence="15">
    <location>
        <begin position="289"/>
        <end position="427"/>
    </location>
</feature>
<dbReference type="Gene3D" id="2.40.290.10">
    <property type="match status" value="1"/>
</dbReference>
<dbReference type="GO" id="GO:0006310">
    <property type="term" value="P:DNA recombination"/>
    <property type="evidence" value="ECO:0007669"/>
    <property type="project" value="UniProtKB-KW"/>
</dbReference>
<comment type="function">
    <text evidence="13">Single-stranded DNA-dependent ATP-dependent helicase.</text>
</comment>
<dbReference type="FunFam" id="1.25.40.240:FF:000001">
    <property type="entry name" value="X-ray repair cross-complementing protein 5"/>
    <property type="match status" value="1"/>
</dbReference>
<dbReference type="InterPro" id="IPR014893">
    <property type="entry name" value="Ku_PK_bind"/>
</dbReference>
<dbReference type="GO" id="GO:0003690">
    <property type="term" value="F:double-stranded DNA binding"/>
    <property type="evidence" value="ECO:0007669"/>
    <property type="project" value="TreeGrafter"/>
</dbReference>
<dbReference type="GO" id="GO:0006303">
    <property type="term" value="P:double-strand break repair via nonhomologous end joining"/>
    <property type="evidence" value="ECO:0007669"/>
    <property type="project" value="InterPro"/>
</dbReference>
<feature type="compositionally biased region" description="Acidic residues" evidence="14">
    <location>
        <begin position="699"/>
        <end position="723"/>
    </location>
</feature>
<keyword evidence="6 13" id="KW-0347">Helicase</keyword>
<dbReference type="GO" id="GO:0016787">
    <property type="term" value="F:hydrolase activity"/>
    <property type="evidence" value="ECO:0007669"/>
    <property type="project" value="UniProtKB-KW"/>
</dbReference>
<evidence type="ECO:0000256" key="3">
    <source>
        <dbReference type="ARBA" id="ARBA00022741"/>
    </source>
</evidence>
<evidence type="ECO:0000256" key="7">
    <source>
        <dbReference type="ARBA" id="ARBA00022840"/>
    </source>
</evidence>
<keyword evidence="8" id="KW-0832">Ubl conjugation</keyword>
<evidence type="ECO:0000256" key="12">
    <source>
        <dbReference type="ARBA" id="ARBA00023242"/>
    </source>
</evidence>
<dbReference type="EC" id="3.6.4.12" evidence="13"/>
<reference evidence="17" key="3">
    <citation type="submission" date="2015-06" db="UniProtKB">
        <authorList>
            <consortium name="EnsemblMetazoa"/>
        </authorList>
    </citation>
    <scope>IDENTIFICATION</scope>
</reference>
<evidence type="ECO:0000256" key="6">
    <source>
        <dbReference type="ARBA" id="ARBA00022806"/>
    </source>
</evidence>
<dbReference type="SMART" id="SM00559">
    <property type="entry name" value="Ku78"/>
    <property type="match status" value="1"/>
</dbReference>
<dbReference type="EnsemblMetazoa" id="CapteT163248">
    <property type="protein sequence ID" value="CapteP163248"/>
    <property type="gene ID" value="CapteG163248"/>
</dbReference>
<dbReference type="GO" id="GO:0005524">
    <property type="term" value="F:ATP binding"/>
    <property type="evidence" value="ECO:0007669"/>
    <property type="project" value="UniProtKB-UniRule"/>
</dbReference>
<dbReference type="FunFam" id="1.10.1600.10:FF:000002">
    <property type="entry name" value="X-ray repair cross-complementing protein 5"/>
    <property type="match status" value="1"/>
</dbReference>
<dbReference type="OMA" id="MASNKEC"/>
<keyword evidence="7 13" id="KW-0067">ATP-binding</keyword>
<dbReference type="STRING" id="283909.R7UQ52"/>
<dbReference type="InterPro" id="IPR016194">
    <property type="entry name" value="SPOC-like_C_dom_sf"/>
</dbReference>
<dbReference type="FunCoup" id="R7UQ52">
    <property type="interactions" value="1309"/>
</dbReference>
<dbReference type="PIRSF" id="PIRSF016570">
    <property type="entry name" value="Ku80"/>
    <property type="match status" value="1"/>
</dbReference>
<dbReference type="OrthoDB" id="30826at2759"/>
<dbReference type="GO" id="GO:0003678">
    <property type="term" value="F:DNA helicase activity"/>
    <property type="evidence" value="ECO:0007669"/>
    <property type="project" value="UniProtKB-EC"/>
</dbReference>
<organism evidence="16">
    <name type="scientific">Capitella teleta</name>
    <name type="common">Polychaete worm</name>
    <dbReference type="NCBI Taxonomy" id="283909"/>
    <lineage>
        <taxon>Eukaryota</taxon>
        <taxon>Metazoa</taxon>
        <taxon>Spiralia</taxon>
        <taxon>Lophotrochozoa</taxon>
        <taxon>Annelida</taxon>
        <taxon>Polychaeta</taxon>
        <taxon>Sedentaria</taxon>
        <taxon>Scolecida</taxon>
        <taxon>Capitellidae</taxon>
        <taxon>Capitella</taxon>
    </lineage>
</organism>
<evidence type="ECO:0000256" key="13">
    <source>
        <dbReference type="PIRNR" id="PIRNR016570"/>
    </source>
</evidence>
<protein>
    <recommendedName>
        <fullName evidence="13">ATP-dependent DNA helicase II subunit 2</fullName>
        <ecNumber evidence="13">3.6.4.12</ecNumber>
    </recommendedName>
</protein>
<dbReference type="HOGENOM" id="CLU_010975_2_1_1"/>
<keyword evidence="4 13" id="KW-0227">DNA damage</keyword>
<feature type="compositionally biased region" description="Acidic residues" evidence="14">
    <location>
        <begin position="167"/>
        <end position="176"/>
    </location>
</feature>
<dbReference type="SUPFAM" id="SSF53300">
    <property type="entry name" value="vWA-like"/>
    <property type="match status" value="1"/>
</dbReference>
<gene>
    <name evidence="16" type="ORF">CAPTEDRAFT_163248</name>
</gene>
<dbReference type="PANTHER" id="PTHR12604:SF4">
    <property type="entry name" value="X-RAY REPAIR CROSS-COMPLEMENTING PROTEIN 5"/>
    <property type="match status" value="1"/>
</dbReference>
<evidence type="ECO:0000313" key="17">
    <source>
        <dbReference type="EnsemblMetazoa" id="CapteP163248"/>
    </source>
</evidence>
<dbReference type="Gene3D" id="1.10.1600.10">
    <property type="match status" value="1"/>
</dbReference>
<dbReference type="Proteomes" id="UP000014760">
    <property type="component" value="Unassembled WGS sequence"/>
</dbReference>
<name>R7UQ52_CAPTE</name>
<evidence type="ECO:0000256" key="1">
    <source>
        <dbReference type="ARBA" id="ARBA00004123"/>
    </source>
</evidence>
<reference evidence="18" key="1">
    <citation type="submission" date="2012-12" db="EMBL/GenBank/DDBJ databases">
        <authorList>
            <person name="Hellsten U."/>
            <person name="Grimwood J."/>
            <person name="Chapman J.A."/>
            <person name="Shapiro H."/>
            <person name="Aerts A."/>
            <person name="Otillar R.P."/>
            <person name="Terry A.Y."/>
            <person name="Boore J.L."/>
            <person name="Simakov O."/>
            <person name="Marletaz F."/>
            <person name="Cho S.-J."/>
            <person name="Edsinger-Gonzales E."/>
            <person name="Havlak P."/>
            <person name="Kuo D.-H."/>
            <person name="Larsson T."/>
            <person name="Lv J."/>
            <person name="Arendt D."/>
            <person name="Savage R."/>
            <person name="Osoegawa K."/>
            <person name="de Jong P."/>
            <person name="Lindberg D.R."/>
            <person name="Seaver E.C."/>
            <person name="Weisblat D.A."/>
            <person name="Putnam N.H."/>
            <person name="Grigoriev I.V."/>
            <person name="Rokhsar D.S."/>
        </authorList>
    </citation>
    <scope>NUCLEOTIDE SEQUENCE</scope>
    <source>
        <strain evidence="18">I ESC-2004</strain>
    </source>
</reference>
<dbReference type="InterPro" id="IPR024193">
    <property type="entry name" value="Ku80"/>
</dbReference>
<keyword evidence="5 13" id="KW-0378">Hydrolase</keyword>
<dbReference type="EMBL" id="KB299137">
    <property type="protein sequence ID" value="ELU08335.1"/>
    <property type="molecule type" value="Genomic_DNA"/>
</dbReference>
<sequence length="723" mass="81115">MAANKEAIAIVLDVGPGMNQAPPGCTTPIEESITAIQMILQRKLFSESKDEVALILLGTPNTANELADDDGNYANITLAKPIGPVDWQLLQYVQNDIHPSSFSADFISAVVVAMDHIVKGTSGKKGFASKRIILFSNLCGEFGDDHLDNIVGSLKGQDIEFDVIGPEMDDDDDDDGDNPRPGTSGQNQKPKSTQQRAGEALVKFIQETVEGCSYSFREALAALSNYLSRQVRSTAWRCNMEIGSELKIPINLFTRIKEAKAKSFKNVYARDPNAALERNRAHHLNDAEETEIEREDTVDGHRYGSTLVPFSADDKEAMKYRSEKCFKVFGFTKSENVRTHYKMGDATWVCVAEKSDEAAAVALSAFINALYETNCVAIVRRVYNNNGAVRIGALVPQIEAENECLIYNELPFAEDVRNYSFGSLPVSETNSANQRQAPTDDQLSLMDELIDNMDLSKVETDDDCQVLDPEVTFNPYLQRLFQCLQHRALNPDDPLPDLSEVVRRSLEPPVCVATQCESTVEKMKEKYSLQRVEKKKKETAENIFGKKDEDEEPACKKMKSEDDLNGGLEDIVKAKVEEVGTVNPVEDFKALLAWKDKDMFEEACAMMKARVLQLVSDSFGTQLYPKAMNCIQTFRLEAIKAAEPRTFNNFLRELKDILREKGRSDFWDDLLKVKVTLISKLESEDSSVGQEEAQRFLSEEDEKKEEKMEEEEEDEEDLFAAME</sequence>
<evidence type="ECO:0000256" key="11">
    <source>
        <dbReference type="ARBA" id="ARBA00023204"/>
    </source>
</evidence>
<evidence type="ECO:0000256" key="4">
    <source>
        <dbReference type="ARBA" id="ARBA00022763"/>
    </source>
</evidence>
<evidence type="ECO:0000256" key="5">
    <source>
        <dbReference type="ARBA" id="ARBA00022801"/>
    </source>
</evidence>
<dbReference type="InterPro" id="IPR006164">
    <property type="entry name" value="DNA_bd_Ku70/Ku80"/>
</dbReference>
<keyword evidence="3 13" id="KW-0547">Nucleotide-binding</keyword>
<evidence type="ECO:0000256" key="14">
    <source>
        <dbReference type="SAM" id="MobiDB-lite"/>
    </source>
</evidence>
<dbReference type="PANTHER" id="PTHR12604">
    <property type="entry name" value="KU AUTOANTIGEN DNA HELICASE"/>
    <property type="match status" value="1"/>
</dbReference>
<dbReference type="InterPro" id="IPR036465">
    <property type="entry name" value="vWFA_dom_sf"/>
</dbReference>
<dbReference type="GO" id="GO:0042162">
    <property type="term" value="F:telomeric DNA binding"/>
    <property type="evidence" value="ECO:0007669"/>
    <property type="project" value="InterPro"/>
</dbReference>
<dbReference type="Pfam" id="PF08785">
    <property type="entry name" value="Ku_PK_bind"/>
    <property type="match status" value="1"/>
</dbReference>
<keyword evidence="9 13" id="KW-0238">DNA-binding</keyword>
<evidence type="ECO:0000313" key="16">
    <source>
        <dbReference type="EMBL" id="ELU08335.1"/>
    </source>
</evidence>
<dbReference type="SUPFAM" id="SSF100939">
    <property type="entry name" value="SPOC domain-like"/>
    <property type="match status" value="1"/>
</dbReference>
<reference evidence="16 18" key="2">
    <citation type="journal article" date="2013" name="Nature">
        <title>Insights into bilaterian evolution from three spiralian genomes.</title>
        <authorList>
            <person name="Simakov O."/>
            <person name="Marletaz F."/>
            <person name="Cho S.J."/>
            <person name="Edsinger-Gonzales E."/>
            <person name="Havlak P."/>
            <person name="Hellsten U."/>
            <person name="Kuo D.H."/>
            <person name="Larsson T."/>
            <person name="Lv J."/>
            <person name="Arendt D."/>
            <person name="Savage R."/>
            <person name="Osoegawa K."/>
            <person name="de Jong P."/>
            <person name="Grimwood J."/>
            <person name="Chapman J.A."/>
            <person name="Shapiro H."/>
            <person name="Aerts A."/>
            <person name="Otillar R.P."/>
            <person name="Terry A.Y."/>
            <person name="Boore J.L."/>
            <person name="Grigoriev I.V."/>
            <person name="Lindberg D.R."/>
            <person name="Seaver E.C."/>
            <person name="Weisblat D.A."/>
            <person name="Putnam N.H."/>
            <person name="Rokhsar D.S."/>
        </authorList>
    </citation>
    <scope>NUCLEOTIDE SEQUENCE</scope>
    <source>
        <strain evidence="16 18">I ESC-2004</strain>
    </source>
</reference>
<dbReference type="AlphaFoldDB" id="R7UQ52"/>
<keyword evidence="18" id="KW-1185">Reference proteome</keyword>
<comment type="catalytic activity">
    <reaction evidence="13">
        <text>ATP + H2O = ADP + phosphate + H(+)</text>
        <dbReference type="Rhea" id="RHEA:13065"/>
        <dbReference type="ChEBI" id="CHEBI:15377"/>
        <dbReference type="ChEBI" id="CHEBI:15378"/>
        <dbReference type="ChEBI" id="CHEBI:30616"/>
        <dbReference type="ChEBI" id="CHEBI:43474"/>
        <dbReference type="ChEBI" id="CHEBI:456216"/>
        <dbReference type="EC" id="3.6.4.12"/>
    </reaction>
</comment>
<dbReference type="Gene3D" id="3.40.50.410">
    <property type="entry name" value="von Willebrand factor, type A domain"/>
    <property type="match status" value="1"/>
</dbReference>
<keyword evidence="10 13" id="KW-0233">DNA recombination</keyword>
<comment type="subcellular location">
    <subcellularLocation>
        <location evidence="1 13">Nucleus</location>
    </subcellularLocation>
</comment>
<dbReference type="GO" id="GO:0043564">
    <property type="term" value="C:Ku70:Ku80 complex"/>
    <property type="evidence" value="ECO:0007669"/>
    <property type="project" value="InterPro"/>
</dbReference>
<dbReference type="Gene3D" id="1.25.40.240">
    <property type="entry name" value="Ku, C-terminal domain"/>
    <property type="match status" value="1"/>
</dbReference>